<feature type="region of interest" description="Disordered" evidence="1">
    <location>
        <begin position="15"/>
        <end position="40"/>
    </location>
</feature>
<dbReference type="OrthoDB" id="3168838at2759"/>
<feature type="compositionally biased region" description="Basic and acidic residues" evidence="1">
    <location>
        <begin position="590"/>
        <end position="601"/>
    </location>
</feature>
<feature type="region of interest" description="Disordered" evidence="1">
    <location>
        <begin position="111"/>
        <end position="150"/>
    </location>
</feature>
<feature type="region of interest" description="Disordered" evidence="1">
    <location>
        <begin position="175"/>
        <end position="196"/>
    </location>
</feature>
<feature type="region of interest" description="Disordered" evidence="1">
    <location>
        <begin position="590"/>
        <end position="612"/>
    </location>
</feature>
<gene>
    <name evidence="2" type="ORF">JVT61DRAFT_247</name>
</gene>
<keyword evidence="3" id="KW-1185">Reference proteome</keyword>
<evidence type="ECO:0000313" key="2">
    <source>
        <dbReference type="EMBL" id="KAG6381648.1"/>
    </source>
</evidence>
<comment type="caution">
    <text evidence="2">The sequence shown here is derived from an EMBL/GenBank/DDBJ whole genome shotgun (WGS) entry which is preliminary data.</text>
</comment>
<feature type="compositionally biased region" description="Pro residues" evidence="1">
    <location>
        <begin position="69"/>
        <end position="83"/>
    </location>
</feature>
<feature type="region of interest" description="Disordered" evidence="1">
    <location>
        <begin position="410"/>
        <end position="525"/>
    </location>
</feature>
<feature type="compositionally biased region" description="Polar residues" evidence="1">
    <location>
        <begin position="280"/>
        <end position="310"/>
    </location>
</feature>
<evidence type="ECO:0000256" key="1">
    <source>
        <dbReference type="SAM" id="MobiDB-lite"/>
    </source>
</evidence>
<protein>
    <submittedName>
        <fullName evidence="2">Uncharacterized protein</fullName>
    </submittedName>
</protein>
<feature type="compositionally biased region" description="Polar residues" evidence="1">
    <location>
        <begin position="423"/>
        <end position="433"/>
    </location>
</feature>
<reference evidence="2" key="1">
    <citation type="submission" date="2021-03" db="EMBL/GenBank/DDBJ databases">
        <title>Evolutionary innovations through gain and loss of genes in the ectomycorrhizal Boletales.</title>
        <authorList>
            <person name="Wu G."/>
            <person name="Miyauchi S."/>
            <person name="Morin E."/>
            <person name="Yang Z.-L."/>
            <person name="Xu J."/>
            <person name="Martin F.M."/>
        </authorList>
    </citation>
    <scope>NUCLEOTIDE SEQUENCE</scope>
    <source>
        <strain evidence="2">BR01</strain>
    </source>
</reference>
<dbReference type="AlphaFoldDB" id="A0A8I3AFL7"/>
<organism evidence="2 3">
    <name type="scientific">Boletus reticuloceps</name>
    <dbReference type="NCBI Taxonomy" id="495285"/>
    <lineage>
        <taxon>Eukaryota</taxon>
        <taxon>Fungi</taxon>
        <taxon>Dikarya</taxon>
        <taxon>Basidiomycota</taxon>
        <taxon>Agaricomycotina</taxon>
        <taxon>Agaricomycetes</taxon>
        <taxon>Agaricomycetidae</taxon>
        <taxon>Boletales</taxon>
        <taxon>Boletineae</taxon>
        <taxon>Boletaceae</taxon>
        <taxon>Boletoideae</taxon>
        <taxon>Boletus</taxon>
    </lineage>
</organism>
<evidence type="ECO:0000313" key="3">
    <source>
        <dbReference type="Proteomes" id="UP000683000"/>
    </source>
</evidence>
<feature type="region of interest" description="Disordered" evidence="1">
    <location>
        <begin position="280"/>
        <end position="397"/>
    </location>
</feature>
<dbReference type="EMBL" id="JAGFBS010000001">
    <property type="protein sequence ID" value="KAG6381648.1"/>
    <property type="molecule type" value="Genomic_DNA"/>
</dbReference>
<feature type="compositionally biased region" description="Polar residues" evidence="1">
    <location>
        <begin position="446"/>
        <end position="455"/>
    </location>
</feature>
<dbReference type="Proteomes" id="UP000683000">
    <property type="component" value="Unassembled WGS sequence"/>
</dbReference>
<feature type="compositionally biased region" description="Basic and acidic residues" evidence="1">
    <location>
        <begin position="317"/>
        <end position="326"/>
    </location>
</feature>
<name>A0A8I3AFL7_9AGAM</name>
<accession>A0A8I3AFL7</accession>
<feature type="region of interest" description="Disordered" evidence="1">
    <location>
        <begin position="57"/>
        <end position="90"/>
    </location>
</feature>
<sequence>MGLFKKLFSIRSKKIKKRSTVDPSSTGPPVQEHLKPSHVDDTEAAVSRLLRSSSGRCTAEPQIGLGSLPPLPHPIDSVIPPPKSSSTTLASVSARSTYSVTIRSRTVHSRTEFPNAYPPMDVTLTPKRSLTDPARRRSKSVPITPRDKSRLLALRQDPSVASLLNHYDNEGHLDSALFSNTPSPRKEGGVQRRRTGSTLRQLLGHPSSRELKSSGVEGDISWAEKFLGETDGNSSVSSIGPQTPADTHFTHTYSIDDKTALSIECDTSAANHPTFSSLEVELSVSTDPDSTHPQAPNSPYGNSMSPQRASQIFGFLGDKKKAHDGPVSRLPQLKTTTPHYRRFSAESSNSDTKHSHIPIHRGYSTHIPQPTSPTSQRHYSLASDASRSPPPQLEDEESAVLQSVITQHTGHSCCPRGPCSASKIPSRQTTNPVSVPCEVDDPYPVTEQSLPTQSVLGEKSNTDNKYSASVAAARPREMHSQIPKLRTPSGSSSSSTESKHDSVVSSPRRHPLSLQPAVRMKPSRSTEAELLATGIVFLGKENDGSRLPQPVTPIRLFGVHSHHLREVPSPASSSELSPVAQQMMANLRQERVHARQRERQAGRLGSSQTRIW</sequence>
<proteinExistence type="predicted"/>
<feature type="compositionally biased region" description="Polar residues" evidence="1">
    <location>
        <begin position="366"/>
        <end position="386"/>
    </location>
</feature>